<gene>
    <name evidence="1" type="ORF">SDC9_70119</name>
</gene>
<reference evidence="1" key="1">
    <citation type="submission" date="2019-08" db="EMBL/GenBank/DDBJ databases">
        <authorList>
            <person name="Kucharzyk K."/>
            <person name="Murdoch R.W."/>
            <person name="Higgins S."/>
            <person name="Loffler F."/>
        </authorList>
    </citation>
    <scope>NUCLEOTIDE SEQUENCE</scope>
</reference>
<dbReference type="AlphaFoldDB" id="A0A644Y521"/>
<name>A0A644Y521_9ZZZZ</name>
<protein>
    <submittedName>
        <fullName evidence="1">Uncharacterized protein</fullName>
    </submittedName>
</protein>
<evidence type="ECO:0000313" key="1">
    <source>
        <dbReference type="EMBL" id="MPM23645.1"/>
    </source>
</evidence>
<sequence length="67" mass="7738">MEQENKAAYEVIVQRWGRNLDKTPNSGASSPLNTYRLTFMQYVQQKMWLYSQANPGLNLGISKPNFL</sequence>
<dbReference type="EMBL" id="VSSQ01004080">
    <property type="protein sequence ID" value="MPM23645.1"/>
    <property type="molecule type" value="Genomic_DNA"/>
</dbReference>
<proteinExistence type="predicted"/>
<comment type="caution">
    <text evidence="1">The sequence shown here is derived from an EMBL/GenBank/DDBJ whole genome shotgun (WGS) entry which is preliminary data.</text>
</comment>
<organism evidence="1">
    <name type="scientific">bioreactor metagenome</name>
    <dbReference type="NCBI Taxonomy" id="1076179"/>
    <lineage>
        <taxon>unclassified sequences</taxon>
        <taxon>metagenomes</taxon>
        <taxon>ecological metagenomes</taxon>
    </lineage>
</organism>
<accession>A0A644Y521</accession>